<dbReference type="SUPFAM" id="SSF53335">
    <property type="entry name" value="S-adenosyl-L-methionine-dependent methyltransferases"/>
    <property type="match status" value="1"/>
</dbReference>
<evidence type="ECO:0000313" key="6">
    <source>
        <dbReference type="EMBL" id="KAF9465682.1"/>
    </source>
</evidence>
<dbReference type="PANTHER" id="PTHR43712">
    <property type="entry name" value="PUTATIVE (AFU_ORTHOLOGUE AFUA_4G14580)-RELATED"/>
    <property type="match status" value="1"/>
</dbReference>
<reference evidence="6" key="1">
    <citation type="submission" date="2020-11" db="EMBL/GenBank/DDBJ databases">
        <authorList>
            <consortium name="DOE Joint Genome Institute"/>
            <person name="Ahrendt S."/>
            <person name="Riley R."/>
            <person name="Andreopoulos W."/>
            <person name="Labutti K."/>
            <person name="Pangilinan J."/>
            <person name="Ruiz-Duenas F.J."/>
            <person name="Barrasa J.M."/>
            <person name="Sanchez-Garcia M."/>
            <person name="Camarero S."/>
            <person name="Miyauchi S."/>
            <person name="Serrano A."/>
            <person name="Linde D."/>
            <person name="Babiker R."/>
            <person name="Drula E."/>
            <person name="Ayuso-Fernandez I."/>
            <person name="Pacheco R."/>
            <person name="Padilla G."/>
            <person name="Ferreira P."/>
            <person name="Barriuso J."/>
            <person name="Kellner H."/>
            <person name="Castanera R."/>
            <person name="Alfaro M."/>
            <person name="Ramirez L."/>
            <person name="Pisabarro A.G."/>
            <person name="Kuo A."/>
            <person name="Tritt A."/>
            <person name="Lipzen A."/>
            <person name="He G."/>
            <person name="Yan M."/>
            <person name="Ng V."/>
            <person name="Cullen D."/>
            <person name="Martin F."/>
            <person name="Rosso M.-N."/>
            <person name="Henrissat B."/>
            <person name="Hibbett D."/>
            <person name="Martinez A.T."/>
            <person name="Grigoriev I.V."/>
        </authorList>
    </citation>
    <scope>NUCLEOTIDE SEQUENCE</scope>
    <source>
        <strain evidence="6">CBS 247.69</strain>
    </source>
</reference>
<organism evidence="6 7">
    <name type="scientific">Collybia nuda</name>
    <dbReference type="NCBI Taxonomy" id="64659"/>
    <lineage>
        <taxon>Eukaryota</taxon>
        <taxon>Fungi</taxon>
        <taxon>Dikarya</taxon>
        <taxon>Basidiomycota</taxon>
        <taxon>Agaricomycotina</taxon>
        <taxon>Agaricomycetes</taxon>
        <taxon>Agaricomycetidae</taxon>
        <taxon>Agaricales</taxon>
        <taxon>Tricholomatineae</taxon>
        <taxon>Clitocybaceae</taxon>
        <taxon>Collybia</taxon>
    </lineage>
</organism>
<evidence type="ECO:0000313" key="7">
    <source>
        <dbReference type="Proteomes" id="UP000807353"/>
    </source>
</evidence>
<comment type="caution">
    <text evidence="6">The sequence shown here is derived from an EMBL/GenBank/DDBJ whole genome shotgun (WGS) entry which is preliminary data.</text>
</comment>
<dbReference type="GO" id="GO:0032259">
    <property type="term" value="P:methylation"/>
    <property type="evidence" value="ECO:0007669"/>
    <property type="project" value="UniProtKB-KW"/>
</dbReference>
<evidence type="ECO:0000259" key="4">
    <source>
        <dbReference type="Pfam" id="PF00891"/>
    </source>
</evidence>
<evidence type="ECO:0000259" key="5">
    <source>
        <dbReference type="Pfam" id="PF08100"/>
    </source>
</evidence>
<evidence type="ECO:0000256" key="3">
    <source>
        <dbReference type="ARBA" id="ARBA00022691"/>
    </source>
</evidence>
<dbReference type="PROSITE" id="PS51683">
    <property type="entry name" value="SAM_OMT_II"/>
    <property type="match status" value="1"/>
</dbReference>
<dbReference type="Proteomes" id="UP000807353">
    <property type="component" value="Unassembled WGS sequence"/>
</dbReference>
<dbReference type="SUPFAM" id="SSF46785">
    <property type="entry name" value="Winged helix' DNA-binding domain"/>
    <property type="match status" value="1"/>
</dbReference>
<dbReference type="InterPro" id="IPR036390">
    <property type="entry name" value="WH_DNA-bd_sf"/>
</dbReference>
<evidence type="ECO:0000256" key="2">
    <source>
        <dbReference type="ARBA" id="ARBA00022679"/>
    </source>
</evidence>
<dbReference type="InterPro" id="IPR001077">
    <property type="entry name" value="COMT_C"/>
</dbReference>
<dbReference type="GO" id="GO:0046983">
    <property type="term" value="F:protein dimerization activity"/>
    <property type="evidence" value="ECO:0007669"/>
    <property type="project" value="InterPro"/>
</dbReference>
<dbReference type="Pfam" id="PF00891">
    <property type="entry name" value="Methyltransf_2"/>
    <property type="match status" value="1"/>
</dbReference>
<dbReference type="Gene3D" id="1.10.10.10">
    <property type="entry name" value="Winged helix-like DNA-binding domain superfamily/Winged helix DNA-binding domain"/>
    <property type="match status" value="1"/>
</dbReference>
<keyword evidence="3" id="KW-0949">S-adenosyl-L-methionine</keyword>
<dbReference type="InterPro" id="IPR029063">
    <property type="entry name" value="SAM-dependent_MTases_sf"/>
</dbReference>
<keyword evidence="7" id="KW-1185">Reference proteome</keyword>
<gene>
    <name evidence="6" type="ORF">BDZ94DRAFT_1159319</name>
</gene>
<dbReference type="Gene3D" id="3.40.50.150">
    <property type="entry name" value="Vaccinia Virus protein VP39"/>
    <property type="match status" value="1"/>
</dbReference>
<protein>
    <submittedName>
        <fullName evidence="6">S-adenosyl-L-methionine-dependent methyltransferase</fullName>
    </submittedName>
</protein>
<evidence type="ECO:0000256" key="1">
    <source>
        <dbReference type="ARBA" id="ARBA00022603"/>
    </source>
</evidence>
<dbReference type="InterPro" id="IPR012967">
    <property type="entry name" value="COMT_dimerisation"/>
</dbReference>
<dbReference type="InterPro" id="IPR016461">
    <property type="entry name" value="COMT-like"/>
</dbReference>
<dbReference type="AlphaFoldDB" id="A0A9P6CH07"/>
<feature type="domain" description="O-methyltransferase dimerisation" evidence="5">
    <location>
        <begin position="75"/>
        <end position="155"/>
    </location>
</feature>
<accession>A0A9P6CH07</accession>
<dbReference type="GO" id="GO:0008171">
    <property type="term" value="F:O-methyltransferase activity"/>
    <property type="evidence" value="ECO:0007669"/>
    <property type="project" value="InterPro"/>
</dbReference>
<dbReference type="PANTHER" id="PTHR43712:SF2">
    <property type="entry name" value="O-METHYLTRANSFERASE CICE"/>
    <property type="match status" value="1"/>
</dbReference>
<dbReference type="InterPro" id="IPR036388">
    <property type="entry name" value="WH-like_DNA-bd_sf"/>
</dbReference>
<feature type="domain" description="O-methyltransferase C-terminal" evidence="4">
    <location>
        <begin position="208"/>
        <end position="383"/>
    </location>
</feature>
<sequence>MSTDPLSALLNIINTSTNELQSLYTKNGSQFPSLDATYKPGPLDEDAKAIELSKLVVAAANQLIATVRSPKDTLWELVPSMYMSAAIGFAVDVDIPEILNEAPNKSLQVKEIASAVNCQASHVGRVLRYLATRHIFKEVTPDVFTNNKLSSALIKASGKTVGELQAKPLEKYENSGNAAFVGHIVGEGLRSSSSMVDFLKGSGKGANSPFNMAWGTDKRLWDWYAEPGQGWRFRRFVAAMQFVAQTYKDTIFQNAYDWKSLKSTDVIVDVGGNMGTVSLAVAKMFPETKFVIQDLPPVIEGAKTFWKANFPEAIENGRVKLEAHDFFQPQPVKGAAIYFCRFIIQDWPDADCIKIMKRIREAANPSSKLIFFEIGIPYACADPTKYEADVERRTAPFPLIPNLGKGGGSDPTSVDMTMLNLLNGQGRNVGQFIELGNATGWKLTSVKNDELSIITFSAA</sequence>
<dbReference type="OrthoDB" id="2410195at2759"/>
<dbReference type="EMBL" id="MU150245">
    <property type="protein sequence ID" value="KAF9465682.1"/>
    <property type="molecule type" value="Genomic_DNA"/>
</dbReference>
<name>A0A9P6CH07_9AGAR</name>
<keyword evidence="2" id="KW-0808">Transferase</keyword>
<dbReference type="Pfam" id="PF08100">
    <property type="entry name" value="Dimerisation"/>
    <property type="match status" value="1"/>
</dbReference>
<proteinExistence type="predicted"/>
<keyword evidence="1 6" id="KW-0489">Methyltransferase</keyword>